<evidence type="ECO:0000313" key="3">
    <source>
        <dbReference type="Proteomes" id="UP001589575"/>
    </source>
</evidence>
<comment type="caution">
    <text evidence="2">The sequence shown here is derived from an EMBL/GenBank/DDBJ whole genome shotgun (WGS) entry which is preliminary data.</text>
</comment>
<sequence>MARRSASSAAAFFAPLARLASVFSSAARSFIAARSCTENPPEVSPLVVIVASPRSHLVGADHTNGGAARGASRFLTGSPFAQTCVRDAHVMRNGSPADGRTPVLLSLMTRLRCNPRLDSSLLWSLGESNP</sequence>
<evidence type="ECO:0000256" key="1">
    <source>
        <dbReference type="SAM" id="SignalP"/>
    </source>
</evidence>
<dbReference type="Proteomes" id="UP001589575">
    <property type="component" value="Unassembled WGS sequence"/>
</dbReference>
<dbReference type="EMBL" id="JBHMFI010000001">
    <property type="protein sequence ID" value="MFB9073340.1"/>
    <property type="molecule type" value="Genomic_DNA"/>
</dbReference>
<name>A0ABV5G323_9MICC</name>
<keyword evidence="1" id="KW-0732">Signal</keyword>
<feature type="chain" id="PRO_5045219224" description="Secreted protein" evidence="1">
    <location>
        <begin position="27"/>
        <end position="130"/>
    </location>
</feature>
<proteinExistence type="predicted"/>
<organism evidence="2 3">
    <name type="scientific">Citricoccus parietis</name>
    <dbReference type="NCBI Taxonomy" id="592307"/>
    <lineage>
        <taxon>Bacteria</taxon>
        <taxon>Bacillati</taxon>
        <taxon>Actinomycetota</taxon>
        <taxon>Actinomycetes</taxon>
        <taxon>Micrococcales</taxon>
        <taxon>Micrococcaceae</taxon>
        <taxon>Citricoccus</taxon>
    </lineage>
</organism>
<keyword evidence="3" id="KW-1185">Reference proteome</keyword>
<feature type="signal peptide" evidence="1">
    <location>
        <begin position="1"/>
        <end position="26"/>
    </location>
</feature>
<evidence type="ECO:0008006" key="4">
    <source>
        <dbReference type="Google" id="ProtNLM"/>
    </source>
</evidence>
<gene>
    <name evidence="2" type="ORF">ACFFX0_19915</name>
</gene>
<accession>A0ABV5G323</accession>
<protein>
    <recommendedName>
        <fullName evidence="4">Secreted protein</fullName>
    </recommendedName>
</protein>
<reference evidence="2 3" key="1">
    <citation type="submission" date="2024-09" db="EMBL/GenBank/DDBJ databases">
        <authorList>
            <person name="Sun Q."/>
            <person name="Mori K."/>
        </authorList>
    </citation>
    <scope>NUCLEOTIDE SEQUENCE [LARGE SCALE GENOMIC DNA]</scope>
    <source>
        <strain evidence="2 3">CCM 7609</strain>
    </source>
</reference>
<evidence type="ECO:0000313" key="2">
    <source>
        <dbReference type="EMBL" id="MFB9073340.1"/>
    </source>
</evidence>